<keyword evidence="1" id="KW-1133">Transmembrane helix</keyword>
<sequence length="94" mass="10792">MKKDFSGKRQMKLLSKQRILFRAFVVNTLLVLLIWALTFVPAVMYFGVWLTGVSAPMFYVYAIGTLALWGLAGVIIFLVPAIAVWWERRVINKQ</sequence>
<dbReference type="Proteomes" id="UP000721442">
    <property type="component" value="Unassembled WGS sequence"/>
</dbReference>
<protein>
    <submittedName>
        <fullName evidence="2">Uncharacterized protein</fullName>
    </submittedName>
</protein>
<comment type="caution">
    <text evidence="2">The sequence shown here is derived from an EMBL/GenBank/DDBJ whole genome shotgun (WGS) entry which is preliminary data.</text>
</comment>
<feature type="transmembrane region" description="Helical" evidence="1">
    <location>
        <begin position="20"/>
        <end position="46"/>
    </location>
</feature>
<keyword evidence="1" id="KW-0472">Membrane</keyword>
<accession>A0A940DH77</accession>
<reference evidence="2" key="2">
    <citation type="journal article" date="2021" name="PeerJ">
        <title>Extensive microbial diversity within the chicken gut microbiome revealed by metagenomics and culture.</title>
        <authorList>
            <person name="Gilroy R."/>
            <person name="Ravi A."/>
            <person name="Getino M."/>
            <person name="Pursley I."/>
            <person name="Horton D.L."/>
            <person name="Alikhan N.F."/>
            <person name="Baker D."/>
            <person name="Gharbi K."/>
            <person name="Hall N."/>
            <person name="Watson M."/>
            <person name="Adriaenssens E.M."/>
            <person name="Foster-Nyarko E."/>
            <person name="Jarju S."/>
            <person name="Secka A."/>
            <person name="Antonio M."/>
            <person name="Oren A."/>
            <person name="Chaudhuri R.R."/>
            <person name="La Ragione R."/>
            <person name="Hildebrand F."/>
            <person name="Pallen M.J."/>
        </authorList>
    </citation>
    <scope>NUCLEOTIDE SEQUENCE</scope>
    <source>
        <strain evidence="2">B1-16210</strain>
    </source>
</reference>
<feature type="transmembrane region" description="Helical" evidence="1">
    <location>
        <begin position="58"/>
        <end position="86"/>
    </location>
</feature>
<evidence type="ECO:0000313" key="2">
    <source>
        <dbReference type="EMBL" id="MBO8407621.1"/>
    </source>
</evidence>
<evidence type="ECO:0000256" key="1">
    <source>
        <dbReference type="SAM" id="Phobius"/>
    </source>
</evidence>
<name>A0A940DH77_9PROT</name>
<organism evidence="2 3">
    <name type="scientific">Candidatus Enterousia excrementavium</name>
    <dbReference type="NCBI Taxonomy" id="2840789"/>
    <lineage>
        <taxon>Bacteria</taxon>
        <taxon>Pseudomonadati</taxon>
        <taxon>Pseudomonadota</taxon>
        <taxon>Alphaproteobacteria</taxon>
        <taxon>Candidatus Enterousia</taxon>
    </lineage>
</organism>
<dbReference type="AlphaFoldDB" id="A0A940DH77"/>
<reference evidence="2" key="1">
    <citation type="submission" date="2020-10" db="EMBL/GenBank/DDBJ databases">
        <authorList>
            <person name="Gilroy R."/>
        </authorList>
    </citation>
    <scope>NUCLEOTIDE SEQUENCE</scope>
    <source>
        <strain evidence="2">B1-16210</strain>
    </source>
</reference>
<keyword evidence="1" id="KW-0812">Transmembrane</keyword>
<evidence type="ECO:0000313" key="3">
    <source>
        <dbReference type="Proteomes" id="UP000721442"/>
    </source>
</evidence>
<proteinExistence type="predicted"/>
<dbReference type="EMBL" id="JADINE010000051">
    <property type="protein sequence ID" value="MBO8407621.1"/>
    <property type="molecule type" value="Genomic_DNA"/>
</dbReference>
<gene>
    <name evidence="2" type="ORF">IAC77_04150</name>
</gene>